<feature type="non-terminal residue" evidence="1">
    <location>
        <position position="1"/>
    </location>
</feature>
<feature type="non-terminal residue" evidence="1">
    <location>
        <position position="30"/>
    </location>
</feature>
<gene>
    <name evidence="1" type="ORF">S01H4_67484</name>
</gene>
<dbReference type="AlphaFoldDB" id="X1ETF2"/>
<organism evidence="1">
    <name type="scientific">marine sediment metagenome</name>
    <dbReference type="NCBI Taxonomy" id="412755"/>
    <lineage>
        <taxon>unclassified sequences</taxon>
        <taxon>metagenomes</taxon>
        <taxon>ecological metagenomes</taxon>
    </lineage>
</organism>
<protein>
    <submittedName>
        <fullName evidence="1">Uncharacterized protein</fullName>
    </submittedName>
</protein>
<dbReference type="EMBL" id="BART01042491">
    <property type="protein sequence ID" value="GAH23560.1"/>
    <property type="molecule type" value="Genomic_DNA"/>
</dbReference>
<reference evidence="1" key="1">
    <citation type="journal article" date="2014" name="Front. Microbiol.">
        <title>High frequency of phylogenetically diverse reductive dehalogenase-homologous genes in deep subseafloor sedimentary metagenomes.</title>
        <authorList>
            <person name="Kawai M."/>
            <person name="Futagami T."/>
            <person name="Toyoda A."/>
            <person name="Takaki Y."/>
            <person name="Nishi S."/>
            <person name="Hori S."/>
            <person name="Arai W."/>
            <person name="Tsubouchi T."/>
            <person name="Morono Y."/>
            <person name="Uchiyama I."/>
            <person name="Ito T."/>
            <person name="Fujiyama A."/>
            <person name="Inagaki F."/>
            <person name="Takami H."/>
        </authorList>
    </citation>
    <scope>NUCLEOTIDE SEQUENCE</scope>
    <source>
        <strain evidence="1">Expedition CK06-06</strain>
    </source>
</reference>
<name>X1ETF2_9ZZZZ</name>
<sequence length="30" mass="3604">KDDDVKKLWFRQKINLHVKVLFTIYKGSPS</sequence>
<proteinExistence type="predicted"/>
<evidence type="ECO:0000313" key="1">
    <source>
        <dbReference type="EMBL" id="GAH23560.1"/>
    </source>
</evidence>
<comment type="caution">
    <text evidence="1">The sequence shown here is derived from an EMBL/GenBank/DDBJ whole genome shotgun (WGS) entry which is preliminary data.</text>
</comment>
<accession>X1ETF2</accession>